<comment type="caution">
    <text evidence="1">The sequence shown here is derived from an EMBL/GenBank/DDBJ whole genome shotgun (WGS) entry which is preliminary data.</text>
</comment>
<dbReference type="Proteomes" id="UP001372338">
    <property type="component" value="Unassembled WGS sequence"/>
</dbReference>
<sequence>MYIEPFFFPPLNRFFWSIPWQLFCTIWFLPSQKIEKSLLYLASMEALEITSQLSVSTNFTSTEITTQHEIDSSSIMKNIMKKLKFWSKRRRKKKALLHYNEPCYPPPPPPPPPCCHYYCCSSSPSPSSAQPSAPPLPSSTSCSWLEESAQHNNYGTFSFLAQQETPTLDATVTTSSSTLSYQQYLVSDSEPVYGIPVPAEIQTAATEERSSGQFGYVFSFGAYLVRCLCPCFRIRQQQQQRLLV</sequence>
<protein>
    <submittedName>
        <fullName evidence="1">Uncharacterized protein</fullName>
    </submittedName>
</protein>
<gene>
    <name evidence="1" type="ORF">RIF29_13805</name>
</gene>
<dbReference type="EMBL" id="JAYWIO010000002">
    <property type="protein sequence ID" value="KAK7284054.1"/>
    <property type="molecule type" value="Genomic_DNA"/>
</dbReference>
<dbReference type="AlphaFoldDB" id="A0AAN9IQ21"/>
<evidence type="ECO:0000313" key="1">
    <source>
        <dbReference type="EMBL" id="KAK7284054.1"/>
    </source>
</evidence>
<keyword evidence="2" id="KW-1185">Reference proteome</keyword>
<accession>A0AAN9IQ21</accession>
<reference evidence="1 2" key="1">
    <citation type="submission" date="2024-01" db="EMBL/GenBank/DDBJ databases">
        <title>The genomes of 5 underutilized Papilionoideae crops provide insights into root nodulation and disease resistanc.</title>
        <authorList>
            <person name="Yuan L."/>
        </authorList>
    </citation>
    <scope>NUCLEOTIDE SEQUENCE [LARGE SCALE GENOMIC DNA]</scope>
    <source>
        <strain evidence="1">ZHUSHIDOU_FW_LH</strain>
        <tissue evidence="1">Leaf</tissue>
    </source>
</reference>
<evidence type="ECO:0000313" key="2">
    <source>
        <dbReference type="Proteomes" id="UP001372338"/>
    </source>
</evidence>
<organism evidence="1 2">
    <name type="scientific">Crotalaria pallida</name>
    <name type="common">Smooth rattlebox</name>
    <name type="synonym">Crotalaria striata</name>
    <dbReference type="NCBI Taxonomy" id="3830"/>
    <lineage>
        <taxon>Eukaryota</taxon>
        <taxon>Viridiplantae</taxon>
        <taxon>Streptophyta</taxon>
        <taxon>Embryophyta</taxon>
        <taxon>Tracheophyta</taxon>
        <taxon>Spermatophyta</taxon>
        <taxon>Magnoliopsida</taxon>
        <taxon>eudicotyledons</taxon>
        <taxon>Gunneridae</taxon>
        <taxon>Pentapetalae</taxon>
        <taxon>rosids</taxon>
        <taxon>fabids</taxon>
        <taxon>Fabales</taxon>
        <taxon>Fabaceae</taxon>
        <taxon>Papilionoideae</taxon>
        <taxon>50 kb inversion clade</taxon>
        <taxon>genistoids sensu lato</taxon>
        <taxon>core genistoids</taxon>
        <taxon>Crotalarieae</taxon>
        <taxon>Crotalaria</taxon>
    </lineage>
</organism>
<name>A0AAN9IQ21_CROPI</name>
<proteinExistence type="predicted"/>